<dbReference type="Pfam" id="PF00497">
    <property type="entry name" value="SBP_bac_3"/>
    <property type="match status" value="1"/>
</dbReference>
<proteinExistence type="inferred from homology"/>
<comment type="similarity">
    <text evidence="1">Belongs to the bacterial solute-binding protein 3 family.</text>
</comment>
<evidence type="ECO:0000313" key="6">
    <source>
        <dbReference type="Proteomes" id="UP000093173"/>
    </source>
</evidence>
<evidence type="ECO:0000256" key="1">
    <source>
        <dbReference type="ARBA" id="ARBA00010333"/>
    </source>
</evidence>
<reference evidence="6" key="1">
    <citation type="submission" date="2016-06" db="EMBL/GenBank/DDBJ databases">
        <authorList>
            <person name="Hehemann J.-H."/>
            <person name="Arevalo P."/>
            <person name="Datta M.S."/>
            <person name="Polz M.F."/>
        </authorList>
    </citation>
    <scope>NUCLEOTIDE SEQUENCE [LARGE SCALE GENOMIC DNA]</scope>
    <source>
        <strain evidence="6">9CSC122</strain>
    </source>
</reference>
<sequence>MRFSLLLSVLMLAFPCFADDSSSSKIIKISAGDWPPFIGKDLDAFGSVGKKITEVFALQGYTVEFEFYPWTRAYVKAQEGEFDATAVWMFDESRTEHFYYSDPVAKEEFVFFYNKETPFSWSSLEDLTGKELGGGIGYSYGEPLNKLIDSKQVSMSRVKEPSQNILRLKHQRIDLYPEERQIGMYNLSKQPKEVQDSITYHPKPFLSNDSFLLFSKQSPNGKALLDIFNQGLKQWNASQVTD</sequence>
<dbReference type="EMBL" id="MAJZ01000374">
    <property type="protein sequence ID" value="OCH77423.1"/>
    <property type="molecule type" value="Genomic_DNA"/>
</dbReference>
<dbReference type="InterPro" id="IPR001638">
    <property type="entry name" value="Solute-binding_3/MltF_N"/>
</dbReference>
<accession>A0A1B9R0N3</accession>
<dbReference type="PANTHER" id="PTHR35936">
    <property type="entry name" value="MEMBRANE-BOUND LYTIC MUREIN TRANSGLYCOSYLASE F"/>
    <property type="match status" value="1"/>
</dbReference>
<dbReference type="AlphaFoldDB" id="A0A1B9R0N3"/>
<feature type="domain" description="Solute-binding protein family 3/N-terminal" evidence="4">
    <location>
        <begin position="45"/>
        <end position="238"/>
    </location>
</feature>
<feature type="signal peptide" evidence="3">
    <location>
        <begin position="1"/>
        <end position="18"/>
    </location>
</feature>
<dbReference type="RefSeq" id="WP_065576600.1">
    <property type="nucleotide sequence ID" value="NZ_JBNGCH010000374.1"/>
</dbReference>
<dbReference type="PANTHER" id="PTHR35936:SF25">
    <property type="entry name" value="ABC TRANSPORTER SUBSTRATE-BINDING PROTEIN"/>
    <property type="match status" value="1"/>
</dbReference>
<keyword evidence="6" id="KW-1185">Reference proteome</keyword>
<evidence type="ECO:0000256" key="2">
    <source>
        <dbReference type="ARBA" id="ARBA00022729"/>
    </source>
</evidence>
<evidence type="ECO:0000313" key="5">
    <source>
        <dbReference type="EMBL" id="OCH77423.1"/>
    </source>
</evidence>
<evidence type="ECO:0000256" key="3">
    <source>
        <dbReference type="SAM" id="SignalP"/>
    </source>
</evidence>
<gene>
    <name evidence="5" type="ORF">A6E14_07650</name>
</gene>
<dbReference type="Gene3D" id="3.40.190.10">
    <property type="entry name" value="Periplasmic binding protein-like II"/>
    <property type="match status" value="2"/>
</dbReference>
<dbReference type="SUPFAM" id="SSF53850">
    <property type="entry name" value="Periplasmic binding protein-like II"/>
    <property type="match status" value="1"/>
</dbReference>
<name>A0A1B9R0N3_9VIBR</name>
<protein>
    <submittedName>
        <fullName evidence="5">ABC transporter substrate-binding protein</fullName>
    </submittedName>
</protein>
<evidence type="ECO:0000259" key="4">
    <source>
        <dbReference type="Pfam" id="PF00497"/>
    </source>
</evidence>
<organism evidence="5 6">
    <name type="scientific">Vibrio genomosp. F10</name>
    <dbReference type="NCBI Taxonomy" id="723171"/>
    <lineage>
        <taxon>Bacteria</taxon>
        <taxon>Pseudomonadati</taxon>
        <taxon>Pseudomonadota</taxon>
        <taxon>Gammaproteobacteria</taxon>
        <taxon>Vibrionales</taxon>
        <taxon>Vibrionaceae</taxon>
        <taxon>Vibrio</taxon>
    </lineage>
</organism>
<feature type="chain" id="PRO_5008634810" evidence="3">
    <location>
        <begin position="19"/>
        <end position="242"/>
    </location>
</feature>
<keyword evidence="2 3" id="KW-0732">Signal</keyword>
<dbReference type="Proteomes" id="UP000093173">
    <property type="component" value="Unassembled WGS sequence"/>
</dbReference>
<comment type="caution">
    <text evidence="5">The sequence shown here is derived from an EMBL/GenBank/DDBJ whole genome shotgun (WGS) entry which is preliminary data.</text>
</comment>